<feature type="signal peptide" evidence="6">
    <location>
        <begin position="1"/>
        <end position="30"/>
    </location>
</feature>
<dbReference type="InterPro" id="IPR010583">
    <property type="entry name" value="MipA"/>
</dbReference>
<reference evidence="7 8" key="1">
    <citation type="submission" date="2018-03" db="EMBL/GenBank/DDBJ databases">
        <title>Comparative genomics illustrates the genes involved in a hyperalkaliphilic mechanisms of Serpentinomonas isolated from highly-alkaline calcium-rich serpentinized springs.</title>
        <authorList>
            <person name="Suzuki S."/>
            <person name="Ishii S."/>
            <person name="Walworth N."/>
            <person name="Bird L."/>
            <person name="Kuenen J.G."/>
            <person name="Nealson K.H."/>
        </authorList>
    </citation>
    <scope>NUCLEOTIDE SEQUENCE [LARGE SCALE GENOMIC DNA]</scope>
    <source>
        <strain evidence="7 8">P1</strain>
    </source>
</reference>
<keyword evidence="8" id="KW-1185">Reference proteome</keyword>
<evidence type="ECO:0000256" key="5">
    <source>
        <dbReference type="ARBA" id="ARBA00023237"/>
    </source>
</evidence>
<evidence type="ECO:0000256" key="4">
    <source>
        <dbReference type="ARBA" id="ARBA00023136"/>
    </source>
</evidence>
<dbReference type="AlphaFoldDB" id="A0A2S9K6J2"/>
<keyword evidence="4" id="KW-0472">Membrane</keyword>
<comment type="caution">
    <text evidence="7">The sequence shown here is derived from an EMBL/GenBank/DDBJ whole genome shotgun (WGS) entry which is preliminary data.</text>
</comment>
<dbReference type="OrthoDB" id="8887104at2"/>
<dbReference type="Pfam" id="PF06629">
    <property type="entry name" value="MipA"/>
    <property type="match status" value="1"/>
</dbReference>
<comment type="subcellular location">
    <subcellularLocation>
        <location evidence="1">Cell outer membrane</location>
    </subcellularLocation>
</comment>
<accession>A0A2S9K6J2</accession>
<evidence type="ECO:0000256" key="6">
    <source>
        <dbReference type="SAM" id="SignalP"/>
    </source>
</evidence>
<protein>
    <recommendedName>
        <fullName evidence="9">MipA/OmpV family protein</fullName>
    </recommendedName>
</protein>
<evidence type="ECO:0000256" key="1">
    <source>
        <dbReference type="ARBA" id="ARBA00004442"/>
    </source>
</evidence>
<dbReference type="EMBL" id="PVLQ01000021">
    <property type="protein sequence ID" value="PRD66012.1"/>
    <property type="molecule type" value="Genomic_DNA"/>
</dbReference>
<dbReference type="PANTHER" id="PTHR38776">
    <property type="entry name" value="MLTA-INTERACTING PROTEIN-RELATED"/>
    <property type="match status" value="1"/>
</dbReference>
<keyword evidence="5" id="KW-0998">Cell outer membrane</keyword>
<evidence type="ECO:0000313" key="7">
    <source>
        <dbReference type="EMBL" id="PRD66012.1"/>
    </source>
</evidence>
<dbReference type="Proteomes" id="UP000238589">
    <property type="component" value="Unassembled WGS sequence"/>
</dbReference>
<evidence type="ECO:0008006" key="9">
    <source>
        <dbReference type="Google" id="ProtNLM"/>
    </source>
</evidence>
<dbReference type="PANTHER" id="PTHR38776:SF1">
    <property type="entry name" value="MLTA-INTERACTING PROTEIN-RELATED"/>
    <property type="match status" value="1"/>
</dbReference>
<gene>
    <name evidence="7" type="ORF">C6P64_06465</name>
</gene>
<keyword evidence="3 6" id="KW-0732">Signal</keyword>
<proteinExistence type="inferred from homology"/>
<feature type="chain" id="PRO_5015716110" description="MipA/OmpV family protein" evidence="6">
    <location>
        <begin position="31"/>
        <end position="279"/>
    </location>
</feature>
<evidence type="ECO:0000313" key="8">
    <source>
        <dbReference type="Proteomes" id="UP000238589"/>
    </source>
</evidence>
<dbReference type="GO" id="GO:0009279">
    <property type="term" value="C:cell outer membrane"/>
    <property type="evidence" value="ECO:0007669"/>
    <property type="project" value="UniProtKB-SubCell"/>
</dbReference>
<sequence>MPMMVVMFNQITVRALSMALAASFSLPLLAQQAEPAESKAPVRHYLIGAALSSGQNHVGSDGRELGLQPILGFWAGRYRLSTGRASSLWNVGRETVVDPGLSTTLLSHSDWSLGASLNWDSGRKSGDDPLLAGVPDLHSTLRGKLSVGYAFAPRWSLGLSSSHDLLGRDGGGRYSASLGYRQPLSERSYWDASFAANWGNRDYMRSHYGIPASGQRAAYQLDGGIEGVSLGLGYTTAINHNWVSYAGLSLSRLLGDAGSSPVVGSRQVWGASVGVAYRY</sequence>
<evidence type="ECO:0000256" key="3">
    <source>
        <dbReference type="ARBA" id="ARBA00022729"/>
    </source>
</evidence>
<evidence type="ECO:0000256" key="2">
    <source>
        <dbReference type="ARBA" id="ARBA00005722"/>
    </source>
</evidence>
<comment type="similarity">
    <text evidence="2">Belongs to the MipA/OmpV family.</text>
</comment>
<name>A0A2S9K6J2_9BURK</name>
<organism evidence="7 8">
    <name type="scientific">Malikia granosa</name>
    <dbReference type="NCBI Taxonomy" id="263067"/>
    <lineage>
        <taxon>Bacteria</taxon>
        <taxon>Pseudomonadati</taxon>
        <taxon>Pseudomonadota</taxon>
        <taxon>Betaproteobacteria</taxon>
        <taxon>Burkholderiales</taxon>
        <taxon>Comamonadaceae</taxon>
        <taxon>Malikia</taxon>
    </lineage>
</organism>